<evidence type="ECO:0000256" key="1">
    <source>
        <dbReference type="ARBA" id="ARBA00000705"/>
    </source>
</evidence>
<evidence type="ECO:0000259" key="9">
    <source>
        <dbReference type="Pfam" id="PF01515"/>
    </source>
</evidence>
<name>A0A3L9DWV2_9STRE</name>
<proteinExistence type="inferred from homology"/>
<accession>A0A3L9DWV2</accession>
<dbReference type="InterPro" id="IPR042113">
    <property type="entry name" value="P_AcTrfase_dom1"/>
</dbReference>
<dbReference type="GO" id="GO:0008959">
    <property type="term" value="F:phosphate acetyltransferase activity"/>
    <property type="evidence" value="ECO:0007669"/>
    <property type="project" value="UniProtKB-EC"/>
</dbReference>
<sequence length="327" mass="35284">MRNLFGDLRAKIAGKQVKIVFPEGIDERVVRAAARLKFEGLIEPIILGEPDAVHNLLVSFGFADPGITVLDPNNYDGFEEMKEKFVELRKGKATLEDADKLLRDVNYFGVMLVQLGLADGMVSGAIHSTADTVRPALQIIKTKPGISRTSGVFLMNRENTNERYIFADCAINIDPNAQELAEIAVNTAETAAIFDIEPKVAMLSFSTMGSANAPQAIKVQEATAIAKELAPNVAIDGELQFDAAFDEITAKIKAPFSPVAGKANVFVFPDLQSGNIGYKIAQRLGMFEAVGPILQGLNKPVNDLSRGSSAEDIYKLSIITAAQALDN</sequence>
<evidence type="ECO:0000256" key="8">
    <source>
        <dbReference type="ARBA" id="ARBA00031108"/>
    </source>
</evidence>
<evidence type="ECO:0000313" key="11">
    <source>
        <dbReference type="Proteomes" id="UP000279194"/>
    </source>
</evidence>
<dbReference type="InterPro" id="IPR012147">
    <property type="entry name" value="P_Ac_Bu_trans"/>
</dbReference>
<comment type="catalytic activity">
    <reaction evidence="1">
        <text>acetyl-CoA + phosphate = acetyl phosphate + CoA</text>
        <dbReference type="Rhea" id="RHEA:19521"/>
        <dbReference type="ChEBI" id="CHEBI:22191"/>
        <dbReference type="ChEBI" id="CHEBI:43474"/>
        <dbReference type="ChEBI" id="CHEBI:57287"/>
        <dbReference type="ChEBI" id="CHEBI:57288"/>
        <dbReference type="EC" id="2.3.1.8"/>
    </reaction>
</comment>
<dbReference type="EC" id="2.3.1.8" evidence="4"/>
<dbReference type="InterPro" id="IPR004614">
    <property type="entry name" value="P_AcTrfase"/>
</dbReference>
<dbReference type="Gene3D" id="3.40.50.10750">
    <property type="entry name" value="Isocitrate/Isopropylmalate dehydrogenase-like"/>
    <property type="match status" value="1"/>
</dbReference>
<comment type="similarity">
    <text evidence="3">Belongs to the phosphate acetyltransferase and butyryltransferase family.</text>
</comment>
<protein>
    <recommendedName>
        <fullName evidence="5">Phosphate acetyltransferase</fullName>
        <ecNumber evidence="4">2.3.1.8</ecNumber>
    </recommendedName>
    <alternativeName>
        <fullName evidence="8">Phosphotransacetylase</fullName>
    </alternativeName>
</protein>
<evidence type="ECO:0000256" key="3">
    <source>
        <dbReference type="ARBA" id="ARBA00005656"/>
    </source>
</evidence>
<keyword evidence="11" id="KW-1185">Reference proteome</keyword>
<dbReference type="InterPro" id="IPR042112">
    <property type="entry name" value="P_AcTrfase_dom2"/>
</dbReference>
<feature type="domain" description="Phosphate acetyl/butaryl transferase" evidence="9">
    <location>
        <begin position="10"/>
        <end position="321"/>
    </location>
</feature>
<dbReference type="PANTHER" id="PTHR43356:SF3">
    <property type="entry name" value="PHOSPHATE ACETYLTRANSFERASE"/>
    <property type="match status" value="1"/>
</dbReference>
<evidence type="ECO:0000313" key="10">
    <source>
        <dbReference type="EMBL" id="RLY04758.1"/>
    </source>
</evidence>
<dbReference type="RefSeq" id="WP_121834599.1">
    <property type="nucleotide sequence ID" value="NZ_CP163513.1"/>
</dbReference>
<dbReference type="InterPro" id="IPR002505">
    <property type="entry name" value="PTA_PTB"/>
</dbReference>
<comment type="pathway">
    <text evidence="2">Metabolic intermediate biosynthesis; acetyl-CoA biosynthesis; acetyl-CoA from acetate: step 2/2.</text>
</comment>
<dbReference type="Gene3D" id="3.40.50.10950">
    <property type="match status" value="1"/>
</dbReference>
<dbReference type="OrthoDB" id="9805787at2"/>
<dbReference type="NCBIfam" id="TIGR00651">
    <property type="entry name" value="pta"/>
    <property type="match status" value="1"/>
</dbReference>
<comment type="caution">
    <text evidence="10">The sequence shown here is derived from an EMBL/GenBank/DDBJ whole genome shotgun (WGS) entry which is preliminary data.</text>
</comment>
<gene>
    <name evidence="10" type="primary">pta</name>
    <name evidence="10" type="ORF">EAF07_01850</name>
</gene>
<evidence type="ECO:0000256" key="2">
    <source>
        <dbReference type="ARBA" id="ARBA00004989"/>
    </source>
</evidence>
<dbReference type="Pfam" id="PF01515">
    <property type="entry name" value="PTA_PTB"/>
    <property type="match status" value="1"/>
</dbReference>
<dbReference type="PANTHER" id="PTHR43356">
    <property type="entry name" value="PHOSPHATE ACETYLTRANSFERASE"/>
    <property type="match status" value="1"/>
</dbReference>
<keyword evidence="6 10" id="KW-0808">Transferase</keyword>
<dbReference type="InterPro" id="IPR050500">
    <property type="entry name" value="Phos_Acetyltrans/Butyryltrans"/>
</dbReference>
<dbReference type="SUPFAM" id="SSF53659">
    <property type="entry name" value="Isocitrate/Isopropylmalate dehydrogenase-like"/>
    <property type="match status" value="1"/>
</dbReference>
<organism evidence="10 11">
    <name type="scientific">Streptococcus hillyeri</name>
    <dbReference type="NCBI Taxonomy" id="2282420"/>
    <lineage>
        <taxon>Bacteria</taxon>
        <taxon>Bacillati</taxon>
        <taxon>Bacillota</taxon>
        <taxon>Bacilli</taxon>
        <taxon>Lactobacillales</taxon>
        <taxon>Streptococcaceae</taxon>
        <taxon>Streptococcus</taxon>
    </lineage>
</organism>
<dbReference type="EMBL" id="RCVM01000002">
    <property type="protein sequence ID" value="RLY04758.1"/>
    <property type="molecule type" value="Genomic_DNA"/>
</dbReference>
<dbReference type="NCBIfam" id="NF007233">
    <property type="entry name" value="PRK09653.1"/>
    <property type="match status" value="1"/>
</dbReference>
<reference evidence="10 11" key="1">
    <citation type="submission" date="2018-10" db="EMBL/GenBank/DDBJ databases">
        <title>Streptococcus hillyeri sp. nov., isolated from equine tracheal sample.</title>
        <authorList>
            <person name="Macfadyen A.C."/>
            <person name="Waller A."/>
            <person name="Paterson G.K."/>
        </authorList>
    </citation>
    <scope>NUCLEOTIDE SEQUENCE [LARGE SCALE GENOMIC DNA]</scope>
    <source>
        <strain evidence="10 11">28462</strain>
    </source>
</reference>
<dbReference type="PIRSF" id="PIRSF000428">
    <property type="entry name" value="P_Ac_trans"/>
    <property type="match status" value="1"/>
</dbReference>
<dbReference type="AlphaFoldDB" id="A0A3L9DWV2"/>
<dbReference type="Proteomes" id="UP000279194">
    <property type="component" value="Unassembled WGS sequence"/>
</dbReference>
<evidence type="ECO:0000256" key="6">
    <source>
        <dbReference type="ARBA" id="ARBA00022679"/>
    </source>
</evidence>
<evidence type="ECO:0000256" key="4">
    <source>
        <dbReference type="ARBA" id="ARBA00012707"/>
    </source>
</evidence>
<keyword evidence="7 10" id="KW-0012">Acyltransferase</keyword>
<evidence type="ECO:0000256" key="5">
    <source>
        <dbReference type="ARBA" id="ARBA00021528"/>
    </source>
</evidence>
<evidence type="ECO:0000256" key="7">
    <source>
        <dbReference type="ARBA" id="ARBA00023315"/>
    </source>
</evidence>